<dbReference type="AlphaFoldDB" id="A0A161XA58"/>
<accession>A0A161XA58</accession>
<evidence type="ECO:0000256" key="1">
    <source>
        <dbReference type="ARBA" id="ARBA00022741"/>
    </source>
</evidence>
<dbReference type="SMART" id="SM00382">
    <property type="entry name" value="AAA"/>
    <property type="match status" value="1"/>
</dbReference>
<evidence type="ECO:0000313" key="4">
    <source>
        <dbReference type="EMBL" id="KZM33427.1"/>
    </source>
</evidence>
<dbReference type="InterPro" id="IPR003439">
    <property type="entry name" value="ABC_transporter-like_ATP-bd"/>
</dbReference>
<dbReference type="Gene3D" id="3.40.50.300">
    <property type="entry name" value="P-loop containing nucleotide triphosphate hydrolases"/>
    <property type="match status" value="1"/>
</dbReference>
<evidence type="ECO:0000313" key="5">
    <source>
        <dbReference type="Proteomes" id="UP000076447"/>
    </source>
</evidence>
<organism evidence="4 5">
    <name type="scientific">Oerskovia enterophila</name>
    <dbReference type="NCBI Taxonomy" id="43678"/>
    <lineage>
        <taxon>Bacteria</taxon>
        <taxon>Bacillati</taxon>
        <taxon>Actinomycetota</taxon>
        <taxon>Actinomycetes</taxon>
        <taxon>Micrococcales</taxon>
        <taxon>Cellulomonadaceae</taxon>
        <taxon>Oerskovia</taxon>
    </lineage>
</organism>
<proteinExistence type="predicted"/>
<dbReference type="EMBL" id="LRIE01000085">
    <property type="protein sequence ID" value="KZM33427.1"/>
    <property type="molecule type" value="Genomic_DNA"/>
</dbReference>
<sequence length="301" mass="32613">MTAPTRPDPFGVELRDVTLSFGKGEKHPALDGLSLQIRPGTITGLLGRNGAGKTTALSLIAAMRRPDAGTVLVDGEDPFENAWAMAGTQLVRESGDTISATKVADSLGYYAEMREHWDADLAARLVDLFEVDLRKNPEDLSRGKRSALGVVIGLASRAPLTIFDEVYLGMDAPSRYAFYDALVEDYTEHPRTIVLSSHLIDEVERIFEDVVIVDRGRVLLAESVESVRSRGVSLTGSAAVVESFVDGRRVLARQRLGGTAQVTLFGTLDDAERTAATEAGLELGAVSLQDLFVHLTREERS</sequence>
<evidence type="ECO:0000259" key="3">
    <source>
        <dbReference type="PROSITE" id="PS50893"/>
    </source>
</evidence>
<protein>
    <submittedName>
        <fullName evidence="4">ABC transporter ATP-binding protein YtrB</fullName>
    </submittedName>
</protein>
<keyword evidence="1" id="KW-0547">Nucleotide-binding</keyword>
<dbReference type="PANTHER" id="PTHR43158:SF5">
    <property type="entry name" value="ABC TRANSPORTER, ATP-BINDING PROTEIN"/>
    <property type="match status" value="1"/>
</dbReference>
<dbReference type="Proteomes" id="UP000076447">
    <property type="component" value="Unassembled WGS sequence"/>
</dbReference>
<evidence type="ECO:0000256" key="2">
    <source>
        <dbReference type="ARBA" id="ARBA00022840"/>
    </source>
</evidence>
<keyword evidence="2 4" id="KW-0067">ATP-binding</keyword>
<dbReference type="PROSITE" id="PS50893">
    <property type="entry name" value="ABC_TRANSPORTER_2"/>
    <property type="match status" value="1"/>
</dbReference>
<dbReference type="CDD" id="cd03230">
    <property type="entry name" value="ABC_DR_subfamily_A"/>
    <property type="match status" value="1"/>
</dbReference>
<dbReference type="OrthoDB" id="9804819at2"/>
<gene>
    <name evidence="4" type="primary">ytrB</name>
    <name evidence="4" type="ORF">OJAG_37450</name>
</gene>
<dbReference type="GO" id="GO:0005524">
    <property type="term" value="F:ATP binding"/>
    <property type="evidence" value="ECO:0007669"/>
    <property type="project" value="UniProtKB-KW"/>
</dbReference>
<dbReference type="RefSeq" id="WP_068710133.1">
    <property type="nucleotide sequence ID" value="NZ_LRIE01000085.1"/>
</dbReference>
<feature type="domain" description="ABC transporter" evidence="3">
    <location>
        <begin position="12"/>
        <end position="240"/>
    </location>
</feature>
<name>A0A161XA58_9CELL</name>
<reference evidence="4 5" key="1">
    <citation type="submission" date="2016-01" db="EMBL/GenBank/DDBJ databases">
        <title>Genome sequence of Oerskovia enterophila VJag, an agar and cellulose degrading bacterium.</title>
        <authorList>
            <person name="Poehlein A."/>
            <person name="Jag V."/>
            <person name="Bengelsdorf F."/>
            <person name="Duerre P."/>
            <person name="Daniel R."/>
        </authorList>
    </citation>
    <scope>NUCLEOTIDE SEQUENCE [LARGE SCALE GENOMIC DNA]</scope>
    <source>
        <strain evidence="4 5">VJag</strain>
    </source>
</reference>
<dbReference type="PATRIC" id="fig|43678.3.peg.3913"/>
<dbReference type="SUPFAM" id="SSF52540">
    <property type="entry name" value="P-loop containing nucleoside triphosphate hydrolases"/>
    <property type="match status" value="1"/>
</dbReference>
<dbReference type="InterPro" id="IPR003593">
    <property type="entry name" value="AAA+_ATPase"/>
</dbReference>
<dbReference type="InterPro" id="IPR027417">
    <property type="entry name" value="P-loop_NTPase"/>
</dbReference>
<dbReference type="STRING" id="43678.OJAG_37450"/>
<dbReference type="Pfam" id="PF00005">
    <property type="entry name" value="ABC_tran"/>
    <property type="match status" value="1"/>
</dbReference>
<comment type="caution">
    <text evidence="4">The sequence shown here is derived from an EMBL/GenBank/DDBJ whole genome shotgun (WGS) entry which is preliminary data.</text>
</comment>
<dbReference type="GO" id="GO:0016887">
    <property type="term" value="F:ATP hydrolysis activity"/>
    <property type="evidence" value="ECO:0007669"/>
    <property type="project" value="InterPro"/>
</dbReference>
<dbReference type="PANTHER" id="PTHR43158">
    <property type="entry name" value="SKFA PEPTIDE EXPORT ATP-BINDING PROTEIN SKFE"/>
    <property type="match status" value="1"/>
</dbReference>